<organism evidence="1 2">
    <name type="scientific">Apiospora phragmitis</name>
    <dbReference type="NCBI Taxonomy" id="2905665"/>
    <lineage>
        <taxon>Eukaryota</taxon>
        <taxon>Fungi</taxon>
        <taxon>Dikarya</taxon>
        <taxon>Ascomycota</taxon>
        <taxon>Pezizomycotina</taxon>
        <taxon>Sordariomycetes</taxon>
        <taxon>Xylariomycetidae</taxon>
        <taxon>Amphisphaeriales</taxon>
        <taxon>Apiosporaceae</taxon>
        <taxon>Apiospora</taxon>
    </lineage>
</organism>
<name>A0ABR1UJI1_9PEZI</name>
<comment type="caution">
    <text evidence="1">The sequence shown here is derived from an EMBL/GenBank/DDBJ whole genome shotgun (WGS) entry which is preliminary data.</text>
</comment>
<dbReference type="RefSeq" id="XP_066713651.1">
    <property type="nucleotide sequence ID" value="XM_066860062.1"/>
</dbReference>
<reference evidence="1 2" key="1">
    <citation type="submission" date="2023-01" db="EMBL/GenBank/DDBJ databases">
        <title>Analysis of 21 Apiospora genomes using comparative genomics revels a genus with tremendous synthesis potential of carbohydrate active enzymes and secondary metabolites.</title>
        <authorList>
            <person name="Sorensen T."/>
        </authorList>
    </citation>
    <scope>NUCLEOTIDE SEQUENCE [LARGE SCALE GENOMIC DNA]</scope>
    <source>
        <strain evidence="1 2">CBS 135458</strain>
    </source>
</reference>
<keyword evidence="2" id="KW-1185">Reference proteome</keyword>
<protein>
    <recommendedName>
        <fullName evidence="3">Secreted protein</fullName>
    </recommendedName>
</protein>
<evidence type="ECO:0008006" key="3">
    <source>
        <dbReference type="Google" id="ProtNLM"/>
    </source>
</evidence>
<evidence type="ECO:0000313" key="1">
    <source>
        <dbReference type="EMBL" id="KAK8058205.1"/>
    </source>
</evidence>
<dbReference type="Proteomes" id="UP001480595">
    <property type="component" value="Unassembled WGS sequence"/>
</dbReference>
<proteinExistence type="predicted"/>
<gene>
    <name evidence="1" type="ORF">PG994_008653</name>
</gene>
<evidence type="ECO:0000313" key="2">
    <source>
        <dbReference type="Proteomes" id="UP001480595"/>
    </source>
</evidence>
<dbReference type="GeneID" id="92093125"/>
<accession>A0ABR1UJI1</accession>
<dbReference type="EMBL" id="JAQQWL010000009">
    <property type="protein sequence ID" value="KAK8058205.1"/>
    <property type="molecule type" value="Genomic_DNA"/>
</dbReference>
<sequence>MPGTTLSSTGTLSVVVDAVVWAATVLGLSDGVVESGIVEKTLLVRLVEEAVSVEEMMLLLFVLVGTAGGGPQEEPSANDDDSTMVSVTVEVGASAVAVVAEARMQEHALLNRSLESQTAA</sequence>